<evidence type="ECO:0000313" key="3">
    <source>
        <dbReference type="Proteomes" id="UP001208017"/>
    </source>
</evidence>
<comment type="caution">
    <text evidence="2">The sequence shown here is derived from an EMBL/GenBank/DDBJ whole genome shotgun (WGS) entry which is preliminary data.</text>
</comment>
<accession>A0ABT3X251</accession>
<evidence type="ECO:0000259" key="1">
    <source>
        <dbReference type="Pfam" id="PF14343"/>
    </source>
</evidence>
<dbReference type="InterPro" id="IPR025748">
    <property type="entry name" value="PrcB_C_dom"/>
</dbReference>
<keyword evidence="3" id="KW-1185">Reference proteome</keyword>
<dbReference type="RefSeq" id="WP_267151267.1">
    <property type="nucleotide sequence ID" value="NZ_JAPMLT010000003.1"/>
</dbReference>
<name>A0ABT3X251_9BACL</name>
<proteinExistence type="predicted"/>
<gene>
    <name evidence="2" type="ORF">OS242_08600</name>
</gene>
<organism evidence="2 3">
    <name type="scientific">Tumebacillus lacus</name>
    <dbReference type="NCBI Taxonomy" id="2995335"/>
    <lineage>
        <taxon>Bacteria</taxon>
        <taxon>Bacillati</taxon>
        <taxon>Bacillota</taxon>
        <taxon>Bacilli</taxon>
        <taxon>Bacillales</taxon>
        <taxon>Alicyclobacillaceae</taxon>
        <taxon>Tumebacillus</taxon>
    </lineage>
</organism>
<dbReference type="GO" id="GO:0006508">
    <property type="term" value="P:proteolysis"/>
    <property type="evidence" value="ECO:0007669"/>
    <property type="project" value="UniProtKB-KW"/>
</dbReference>
<dbReference type="EMBL" id="JAPMLT010000003">
    <property type="protein sequence ID" value="MCX7570023.1"/>
    <property type="molecule type" value="Genomic_DNA"/>
</dbReference>
<dbReference type="Pfam" id="PF14343">
    <property type="entry name" value="PrcB_C"/>
    <property type="match status" value="1"/>
</dbReference>
<evidence type="ECO:0000313" key="2">
    <source>
        <dbReference type="EMBL" id="MCX7570023.1"/>
    </source>
</evidence>
<feature type="domain" description="PrcB C-terminal" evidence="1">
    <location>
        <begin position="41"/>
        <end position="98"/>
    </location>
</feature>
<reference evidence="2 3" key="1">
    <citation type="submission" date="2022-11" db="EMBL/GenBank/DDBJ databases">
        <title>Study of microbial diversity in lake waters.</title>
        <authorList>
            <person name="Zhang J."/>
        </authorList>
    </citation>
    <scope>NUCLEOTIDE SEQUENCE [LARGE SCALE GENOMIC DNA]</scope>
    <source>
        <strain evidence="2 3">DT12</strain>
    </source>
</reference>
<sequence length="109" mass="11875">MSQIRYEVIEDLSALPQEVQQGLQGKQQSEGLTVVEAEGATYALLSLGERPTGGYTIEVQQVIESAGRIEIHAKVKEPAAGLSVIQMITYPALVVKLPETGKPVEWKQK</sequence>
<protein>
    <submittedName>
        <fullName evidence="2">Protease complex subunit PrcB family protein</fullName>
    </submittedName>
</protein>
<dbReference type="GO" id="GO:0008233">
    <property type="term" value="F:peptidase activity"/>
    <property type="evidence" value="ECO:0007669"/>
    <property type="project" value="UniProtKB-KW"/>
</dbReference>
<keyword evidence="2" id="KW-0645">Protease</keyword>
<keyword evidence="2" id="KW-0378">Hydrolase</keyword>
<dbReference type="Proteomes" id="UP001208017">
    <property type="component" value="Unassembled WGS sequence"/>
</dbReference>